<dbReference type="CDD" id="cd16442">
    <property type="entry name" value="BPL"/>
    <property type="match status" value="1"/>
</dbReference>
<comment type="catalytic activity">
    <reaction evidence="6">
        <text>biotin + L-lysyl-[protein] + ATP = N(6)-biotinyl-L-lysyl-[protein] + AMP + diphosphate + H(+)</text>
        <dbReference type="Rhea" id="RHEA:11756"/>
        <dbReference type="Rhea" id="RHEA-COMP:9752"/>
        <dbReference type="Rhea" id="RHEA-COMP:10505"/>
        <dbReference type="ChEBI" id="CHEBI:15378"/>
        <dbReference type="ChEBI" id="CHEBI:29969"/>
        <dbReference type="ChEBI" id="CHEBI:30616"/>
        <dbReference type="ChEBI" id="CHEBI:33019"/>
        <dbReference type="ChEBI" id="CHEBI:57586"/>
        <dbReference type="ChEBI" id="CHEBI:83144"/>
        <dbReference type="ChEBI" id="CHEBI:456215"/>
        <dbReference type="EC" id="6.3.4.15"/>
    </reaction>
</comment>
<evidence type="ECO:0000256" key="7">
    <source>
        <dbReference type="SAM" id="MobiDB-lite"/>
    </source>
</evidence>
<keyword evidence="3" id="KW-0067">ATP-binding</keyword>
<sequence>MTSRTSPHDTPTAAASPDAARGDAALAPETGRRRVDASRLAARLALPVRRWPIDLVDVTGSTNADLLVRLRDDPSQAPAARLAYTQEAGRGQRGRAWQSVPGDSLTFSVAYAMPGGPARLAGLSLATGVAVVEALSDLPLSRPQAVALKWPNDVLLAGRKLAGILIETVPAGQGRTGVVIGIGINLRQAEALSARMAAAPAGASTASAGAAQTNAADLVPATQPAALEEVLAEPDMTTVFAALLNRLAPMLDRFATEGFAPFRDDWETMHAFANAPVRLIERGRDILHGIALGVDMQGCLRVATDNGERVIASGEVSLRPAGPGGPARTGDRAGDRE</sequence>
<dbReference type="Gene3D" id="2.30.30.100">
    <property type="match status" value="1"/>
</dbReference>
<dbReference type="RefSeq" id="WP_150699142.1">
    <property type="nucleotide sequence ID" value="NZ_CABPRZ010000023.1"/>
</dbReference>
<reference evidence="9 10" key="1">
    <citation type="submission" date="2019-08" db="EMBL/GenBank/DDBJ databases">
        <authorList>
            <person name="Peeters C."/>
        </authorList>
    </citation>
    <scope>NUCLEOTIDE SEQUENCE [LARGE SCALE GENOMIC DNA]</scope>
    <source>
        <strain evidence="9 10">LMG 30175</strain>
    </source>
</reference>
<name>A0A5E4YDZ0_9BURK</name>
<dbReference type="InterPro" id="IPR008988">
    <property type="entry name" value="Transcriptional_repressor_C"/>
</dbReference>
<dbReference type="Pfam" id="PF03099">
    <property type="entry name" value="BPL_LplA_LipB"/>
    <property type="match status" value="1"/>
</dbReference>
<dbReference type="NCBIfam" id="TIGR00121">
    <property type="entry name" value="birA_ligase"/>
    <property type="match status" value="1"/>
</dbReference>
<dbReference type="SUPFAM" id="SSF55681">
    <property type="entry name" value="Class II aaRS and biotin synthetases"/>
    <property type="match status" value="1"/>
</dbReference>
<dbReference type="InterPro" id="IPR045864">
    <property type="entry name" value="aa-tRNA-synth_II/BPL/LPL"/>
</dbReference>
<accession>A0A5E4YDZ0</accession>
<feature type="region of interest" description="Disordered" evidence="7">
    <location>
        <begin position="1"/>
        <end position="33"/>
    </location>
</feature>
<dbReference type="InterPro" id="IPR004408">
    <property type="entry name" value="Biotin_CoA_COase_ligase"/>
</dbReference>
<dbReference type="AlphaFoldDB" id="A0A5E4YDZ0"/>
<dbReference type="EMBL" id="CABPRZ010000023">
    <property type="protein sequence ID" value="VVE46904.1"/>
    <property type="molecule type" value="Genomic_DNA"/>
</dbReference>
<protein>
    <recommendedName>
        <fullName evidence="5">biotin--[biotin carboxyl-carrier protein] ligase</fullName>
        <ecNumber evidence="5">6.3.4.15</ecNumber>
    </recommendedName>
</protein>
<dbReference type="InterPro" id="IPR004143">
    <property type="entry name" value="BPL_LPL_catalytic"/>
</dbReference>
<dbReference type="SUPFAM" id="SSF50037">
    <property type="entry name" value="C-terminal domain of transcriptional repressors"/>
    <property type="match status" value="1"/>
</dbReference>
<dbReference type="GO" id="GO:0004077">
    <property type="term" value="F:biotin--[biotin carboxyl-carrier protein] ligase activity"/>
    <property type="evidence" value="ECO:0007669"/>
    <property type="project" value="UniProtKB-EC"/>
</dbReference>
<feature type="compositionally biased region" description="Low complexity" evidence="7">
    <location>
        <begin position="8"/>
        <end position="28"/>
    </location>
</feature>
<dbReference type="Gene3D" id="3.30.930.10">
    <property type="entry name" value="Bira Bifunctional Protein, Domain 2"/>
    <property type="match status" value="1"/>
</dbReference>
<feature type="region of interest" description="Disordered" evidence="7">
    <location>
        <begin position="316"/>
        <end position="337"/>
    </location>
</feature>
<dbReference type="GO" id="GO:0005524">
    <property type="term" value="F:ATP binding"/>
    <property type="evidence" value="ECO:0007669"/>
    <property type="project" value="UniProtKB-KW"/>
</dbReference>
<evidence type="ECO:0000256" key="5">
    <source>
        <dbReference type="ARBA" id="ARBA00024227"/>
    </source>
</evidence>
<evidence type="ECO:0000259" key="8">
    <source>
        <dbReference type="PROSITE" id="PS51733"/>
    </source>
</evidence>
<keyword evidence="4" id="KW-0092">Biotin</keyword>
<dbReference type="PANTHER" id="PTHR12835">
    <property type="entry name" value="BIOTIN PROTEIN LIGASE"/>
    <property type="match status" value="1"/>
</dbReference>
<dbReference type="Pfam" id="PF02237">
    <property type="entry name" value="BPL_C"/>
    <property type="match status" value="1"/>
</dbReference>
<keyword evidence="10" id="KW-1185">Reference proteome</keyword>
<dbReference type="EC" id="6.3.4.15" evidence="5"/>
<dbReference type="Proteomes" id="UP000414233">
    <property type="component" value="Unassembled WGS sequence"/>
</dbReference>
<keyword evidence="2" id="KW-0547">Nucleotide-binding</keyword>
<evidence type="ECO:0000256" key="4">
    <source>
        <dbReference type="ARBA" id="ARBA00023267"/>
    </source>
</evidence>
<organism evidence="9 10">
    <name type="scientific">Pandoraea terrae</name>
    <dbReference type="NCBI Taxonomy" id="1537710"/>
    <lineage>
        <taxon>Bacteria</taxon>
        <taxon>Pseudomonadati</taxon>
        <taxon>Pseudomonadota</taxon>
        <taxon>Betaproteobacteria</taxon>
        <taxon>Burkholderiales</taxon>
        <taxon>Burkholderiaceae</taxon>
        <taxon>Pandoraea</taxon>
    </lineage>
</organism>
<keyword evidence="1 9" id="KW-0436">Ligase</keyword>
<evidence type="ECO:0000313" key="9">
    <source>
        <dbReference type="EMBL" id="VVE46904.1"/>
    </source>
</evidence>
<feature type="domain" description="BPL/LPL catalytic" evidence="8">
    <location>
        <begin position="40"/>
        <end position="255"/>
    </location>
</feature>
<proteinExistence type="predicted"/>
<dbReference type="PANTHER" id="PTHR12835:SF5">
    <property type="entry name" value="BIOTIN--PROTEIN LIGASE"/>
    <property type="match status" value="1"/>
</dbReference>
<dbReference type="OrthoDB" id="9807064at2"/>
<evidence type="ECO:0000256" key="1">
    <source>
        <dbReference type="ARBA" id="ARBA00022598"/>
    </source>
</evidence>
<dbReference type="InterPro" id="IPR003142">
    <property type="entry name" value="BPL_C"/>
</dbReference>
<dbReference type="PROSITE" id="PS51733">
    <property type="entry name" value="BPL_LPL_CATALYTIC"/>
    <property type="match status" value="1"/>
</dbReference>
<dbReference type="GO" id="GO:0005737">
    <property type="term" value="C:cytoplasm"/>
    <property type="evidence" value="ECO:0007669"/>
    <property type="project" value="TreeGrafter"/>
</dbReference>
<evidence type="ECO:0000256" key="6">
    <source>
        <dbReference type="ARBA" id="ARBA00047846"/>
    </source>
</evidence>
<evidence type="ECO:0000256" key="3">
    <source>
        <dbReference type="ARBA" id="ARBA00022840"/>
    </source>
</evidence>
<gene>
    <name evidence="9" type="ORF">PTE30175_04357</name>
</gene>
<evidence type="ECO:0000313" key="10">
    <source>
        <dbReference type="Proteomes" id="UP000414233"/>
    </source>
</evidence>
<evidence type="ECO:0000256" key="2">
    <source>
        <dbReference type="ARBA" id="ARBA00022741"/>
    </source>
</evidence>
<dbReference type="NCBIfam" id="NF005405">
    <property type="entry name" value="PRK06955.1"/>
    <property type="match status" value="1"/>
</dbReference>